<dbReference type="OrthoDB" id="5984880at2759"/>
<reference evidence="3" key="1">
    <citation type="submission" date="2025-08" db="UniProtKB">
        <authorList>
            <consortium name="RefSeq"/>
        </authorList>
    </citation>
    <scope>IDENTIFICATION</scope>
</reference>
<protein>
    <submittedName>
        <fullName evidence="3">Histamine N-methyltransferase-like isoform X1</fullName>
    </submittedName>
</protein>
<dbReference type="Proteomes" id="UP000694845">
    <property type="component" value="Unplaced"/>
</dbReference>
<accession>A0A8B7YSZ3</accession>
<dbReference type="Gene3D" id="3.40.50.150">
    <property type="entry name" value="Vaccinia Virus protein VP39"/>
    <property type="match status" value="1"/>
</dbReference>
<evidence type="ECO:0000313" key="3">
    <source>
        <dbReference type="RefSeq" id="XP_022095822.1"/>
    </source>
</evidence>
<feature type="region of interest" description="Disordered" evidence="1">
    <location>
        <begin position="91"/>
        <end position="116"/>
    </location>
</feature>
<name>A0A8B7YSZ3_ACAPL</name>
<dbReference type="GeneID" id="110982015"/>
<dbReference type="SUPFAM" id="SSF53335">
    <property type="entry name" value="S-adenosyl-L-methionine-dependent methyltransferases"/>
    <property type="match status" value="1"/>
</dbReference>
<organism evidence="2 3">
    <name type="scientific">Acanthaster planci</name>
    <name type="common">Crown-of-thorns starfish</name>
    <dbReference type="NCBI Taxonomy" id="133434"/>
    <lineage>
        <taxon>Eukaryota</taxon>
        <taxon>Metazoa</taxon>
        <taxon>Echinodermata</taxon>
        <taxon>Eleutherozoa</taxon>
        <taxon>Asterozoa</taxon>
        <taxon>Asteroidea</taxon>
        <taxon>Valvatacea</taxon>
        <taxon>Valvatida</taxon>
        <taxon>Acanthasteridae</taxon>
        <taxon>Acanthaster</taxon>
    </lineage>
</organism>
<dbReference type="Pfam" id="PF13489">
    <property type="entry name" value="Methyltransf_23"/>
    <property type="match status" value="1"/>
</dbReference>
<sequence length="437" mass="48543">MSSGTMKLNIKICDESLAMKTLPAQIPGKVRVRSVSLAVLKSAGAVVRPRSFSSIVFPHKKLFPQTTDLLINSTIPSSANSVGEGIASSLGVCSRDRQPPEDGTNTGPHVGDVTGGEEQQYPWLYDDATRYMECLDEFQRFSDEWEGVEGWIKEHLVELIEAQDQRAFHDAALVTPATIDCVLPGPLQEDDQVYWMLGVGSGSGEVDLAILRALLPHHLRVSTTVIEPDPSQIGLYRELMADSELSGATFEFHQQTSSEFMMENSGNNKTFDLIHMVHVLYHIEKRDLEETLSHYYKSLSPGGMMIIAYESDKSSLARIRKVLQPFKRGTPPYMSIGDIEKALLKVTPTFQRTNIPGTLEVTACLTGDSSASGERLWDFITRVVNFRANAPKESVRRAAEMLREFSWQLDGSDRFLTNCDTAVLVVAKRDVPPTECQ</sequence>
<dbReference type="InterPro" id="IPR029063">
    <property type="entry name" value="SAM-dependent_MTases_sf"/>
</dbReference>
<gene>
    <name evidence="3" type="primary">LOC110982015</name>
</gene>
<keyword evidence="2" id="KW-1185">Reference proteome</keyword>
<evidence type="ECO:0000256" key="1">
    <source>
        <dbReference type="SAM" id="MobiDB-lite"/>
    </source>
</evidence>
<proteinExistence type="predicted"/>
<dbReference type="AlphaFoldDB" id="A0A8B7YSZ3"/>
<dbReference type="RefSeq" id="XP_022095822.1">
    <property type="nucleotide sequence ID" value="XM_022240130.1"/>
</dbReference>
<dbReference type="KEGG" id="aplc:110982015"/>
<evidence type="ECO:0000313" key="2">
    <source>
        <dbReference type="Proteomes" id="UP000694845"/>
    </source>
</evidence>